<proteinExistence type="predicted"/>
<dbReference type="EMBL" id="JABJNZ010000027">
    <property type="protein sequence ID" value="MBT4870308.1"/>
    <property type="molecule type" value="Genomic_DNA"/>
</dbReference>
<comment type="caution">
    <text evidence="1">The sequence shown here is derived from an EMBL/GenBank/DDBJ whole genome shotgun (WGS) entry which is preliminary data.</text>
</comment>
<protein>
    <submittedName>
        <fullName evidence="1">Uncharacterized protein</fullName>
    </submittedName>
</protein>
<evidence type="ECO:0000313" key="2">
    <source>
        <dbReference type="Proteomes" id="UP000722459"/>
    </source>
</evidence>
<name>A0A8T5GEY4_9ARCH</name>
<gene>
    <name evidence="1" type="ORF">HON47_01945</name>
</gene>
<dbReference type="Proteomes" id="UP000722459">
    <property type="component" value="Unassembled WGS sequence"/>
</dbReference>
<accession>A0A8T5GEY4</accession>
<evidence type="ECO:0000313" key="1">
    <source>
        <dbReference type="EMBL" id="MBT4870308.1"/>
    </source>
</evidence>
<sequence>MNKFLKNNRYAIIAIVLVALVSFAIGTAVDVTGTPAAGATPIFVSGTTWNPSSVSGDGNGITFDGNTMCFVTGTGACDHNVDWNGTDLLLQIP</sequence>
<reference evidence="1" key="1">
    <citation type="journal article" date="2021" name="ISME J.">
        <title>Mercury methylation by metabolically versatile and cosmopolitan marine bacteria.</title>
        <authorList>
            <person name="Lin H."/>
            <person name="Ascher D.B."/>
            <person name="Myung Y."/>
            <person name="Lamborg C.H."/>
            <person name="Hallam S.J."/>
            <person name="Gionfriddo C.M."/>
            <person name="Holt K.E."/>
            <person name="Moreau J.W."/>
        </authorList>
    </citation>
    <scope>NUCLEOTIDE SEQUENCE</scope>
    <source>
        <strain evidence="1">SI075_bin30</strain>
    </source>
</reference>
<organism evidence="1 2">
    <name type="scientific">Candidatus Iainarchaeum sp</name>
    <dbReference type="NCBI Taxonomy" id="3101447"/>
    <lineage>
        <taxon>Archaea</taxon>
        <taxon>Candidatus Iainarchaeota</taxon>
        <taxon>Candidatus Iainarchaeia</taxon>
        <taxon>Candidatus Iainarchaeales</taxon>
        <taxon>Candidatus Iainarchaeaceae</taxon>
        <taxon>Candidatus Iainarchaeum</taxon>
    </lineage>
</organism>
<dbReference type="AlphaFoldDB" id="A0A8T5GEY4"/>